<feature type="transmembrane region" description="Helical" evidence="1">
    <location>
        <begin position="12"/>
        <end position="38"/>
    </location>
</feature>
<gene>
    <name evidence="2" type="ORF">AU252_13325</name>
</gene>
<evidence type="ECO:0008006" key="4">
    <source>
        <dbReference type="Google" id="ProtNLM"/>
    </source>
</evidence>
<evidence type="ECO:0000256" key="1">
    <source>
        <dbReference type="SAM" id="Phobius"/>
    </source>
</evidence>
<keyword evidence="1" id="KW-1133">Transmembrane helix</keyword>
<keyword evidence="1" id="KW-0472">Membrane</keyword>
<proteinExistence type="predicted"/>
<keyword evidence="1" id="KW-0812">Transmembrane</keyword>
<dbReference type="InterPro" id="IPR021125">
    <property type="entry name" value="DUF2127"/>
</dbReference>
<name>A0A0U3PCD8_9MICC</name>
<evidence type="ECO:0000313" key="3">
    <source>
        <dbReference type="Proteomes" id="UP000065151"/>
    </source>
</evidence>
<dbReference type="Proteomes" id="UP000065151">
    <property type="component" value="Chromosome"/>
</dbReference>
<dbReference type="AlphaFoldDB" id="A0A0U3PCD8"/>
<feature type="transmembrane region" description="Helical" evidence="1">
    <location>
        <begin position="94"/>
        <end position="121"/>
    </location>
</feature>
<accession>A0A0U3PCD8</accession>
<evidence type="ECO:0000313" key="2">
    <source>
        <dbReference type="EMBL" id="ALV42019.1"/>
    </source>
</evidence>
<feature type="transmembrane region" description="Helical" evidence="1">
    <location>
        <begin position="63"/>
        <end position="87"/>
    </location>
</feature>
<feature type="transmembrane region" description="Helical" evidence="1">
    <location>
        <begin position="127"/>
        <end position="147"/>
    </location>
</feature>
<protein>
    <recommendedName>
        <fullName evidence="4">DUF2127 domain-containing protein</fullName>
    </recommendedName>
</protein>
<dbReference type="RefSeq" id="WP_058931143.1">
    <property type="nucleotide sequence ID" value="NZ_CP013747.1"/>
</dbReference>
<dbReference type="KEGG" id="psul:AU252_13325"/>
<reference evidence="2 3" key="1">
    <citation type="submission" date="2015-12" db="EMBL/GenBank/DDBJ databases">
        <authorList>
            <person name="Shamseldin A."/>
            <person name="Moawad H."/>
            <person name="Abd El-Rahim W.M."/>
            <person name="Sadowsky M.J."/>
        </authorList>
    </citation>
    <scope>NUCLEOTIDE SEQUENCE [LARGE SCALE GENOMIC DNA]</scope>
    <source>
        <strain evidence="2 3">Ar51</strain>
    </source>
</reference>
<dbReference type="EMBL" id="CP013747">
    <property type="protein sequence ID" value="ALV42019.1"/>
    <property type="molecule type" value="Genomic_DNA"/>
</dbReference>
<organism evidence="2">
    <name type="scientific">Pseudarthrobacter sulfonivorans</name>
    <dbReference type="NCBI Taxonomy" id="121292"/>
    <lineage>
        <taxon>Bacteria</taxon>
        <taxon>Bacillati</taxon>
        <taxon>Actinomycetota</taxon>
        <taxon>Actinomycetes</taxon>
        <taxon>Micrococcales</taxon>
        <taxon>Micrococcaceae</taxon>
        <taxon>Pseudarthrobacter</taxon>
    </lineage>
</organism>
<dbReference type="Pfam" id="PF09900">
    <property type="entry name" value="DUF2127"/>
    <property type="match status" value="1"/>
</dbReference>
<sequence>MGYSRPRDWWDRFFAAGVVLKGLDGVAELTGGLLLLLLDPARIHRFVLRLAQPELSADPKDFIAVHLLQAAGTLTGSTVFYAALYLLAHGAVKVVLVVAVLMHRLWAYPWMIGVLLAFIAYQLYQFAVAPTAGLAALTIFDALVVFLTSHEYGRQRRYQGT</sequence>